<reference evidence="1 2" key="1">
    <citation type="submission" date="2018-11" db="EMBL/GenBank/DDBJ databases">
        <authorList>
            <consortium name="Pathogen Informatics"/>
        </authorList>
    </citation>
    <scope>NUCLEOTIDE SEQUENCE [LARGE SCALE GENOMIC DNA]</scope>
</reference>
<sequence length="70" mass="8083">MKPKELFPKFSTSMGCMSKDLSESLMQPKHSGSRHFLYESITNEEQNNHAELDYWMKAMQQKLPDLTCGA</sequence>
<protein>
    <submittedName>
        <fullName evidence="3">PH domain-containing protein</fullName>
    </submittedName>
</protein>
<dbReference type="Proteomes" id="UP000050761">
    <property type="component" value="Unassembled WGS sequence"/>
</dbReference>
<evidence type="ECO:0000313" key="3">
    <source>
        <dbReference type="WBParaSite" id="HPBE_0000137901-mRNA-1"/>
    </source>
</evidence>
<dbReference type="AlphaFoldDB" id="A0A183F5D7"/>
<dbReference type="WBParaSite" id="HPBE_0000137901-mRNA-1">
    <property type="protein sequence ID" value="HPBE_0000137901-mRNA-1"/>
    <property type="gene ID" value="HPBE_0000137901"/>
</dbReference>
<accession>A0A3P7WQG4</accession>
<accession>A0A183F5D7</accession>
<proteinExistence type="predicted"/>
<gene>
    <name evidence="1" type="ORF">HPBE_LOCUS1380</name>
</gene>
<keyword evidence="2" id="KW-1185">Reference proteome</keyword>
<reference evidence="3" key="2">
    <citation type="submission" date="2019-09" db="UniProtKB">
        <authorList>
            <consortium name="WormBaseParasite"/>
        </authorList>
    </citation>
    <scope>IDENTIFICATION</scope>
</reference>
<organism evidence="2 3">
    <name type="scientific">Heligmosomoides polygyrus</name>
    <name type="common">Parasitic roundworm</name>
    <dbReference type="NCBI Taxonomy" id="6339"/>
    <lineage>
        <taxon>Eukaryota</taxon>
        <taxon>Metazoa</taxon>
        <taxon>Ecdysozoa</taxon>
        <taxon>Nematoda</taxon>
        <taxon>Chromadorea</taxon>
        <taxon>Rhabditida</taxon>
        <taxon>Rhabditina</taxon>
        <taxon>Rhabditomorpha</taxon>
        <taxon>Strongyloidea</taxon>
        <taxon>Heligmosomidae</taxon>
        <taxon>Heligmosomoides</taxon>
    </lineage>
</organism>
<dbReference type="EMBL" id="UZAH01001478">
    <property type="protein sequence ID" value="VDO19762.1"/>
    <property type="molecule type" value="Genomic_DNA"/>
</dbReference>
<evidence type="ECO:0000313" key="2">
    <source>
        <dbReference type="Proteomes" id="UP000050761"/>
    </source>
</evidence>
<name>A0A183F5D7_HELPZ</name>
<evidence type="ECO:0000313" key="1">
    <source>
        <dbReference type="EMBL" id="VDO19762.1"/>
    </source>
</evidence>